<protein>
    <recommendedName>
        <fullName evidence="4">VWA domain-containing protein</fullName>
    </recommendedName>
</protein>
<dbReference type="EMBL" id="RPOK01000001">
    <property type="protein sequence ID" value="RPJ68172.1"/>
    <property type="molecule type" value="Genomic_DNA"/>
</dbReference>
<evidence type="ECO:0008006" key="4">
    <source>
        <dbReference type="Google" id="ProtNLM"/>
    </source>
</evidence>
<organism evidence="2 3">
    <name type="scientific">Alteromonas sediminis</name>
    <dbReference type="NCBI Taxonomy" id="2259342"/>
    <lineage>
        <taxon>Bacteria</taxon>
        <taxon>Pseudomonadati</taxon>
        <taxon>Pseudomonadota</taxon>
        <taxon>Gammaproteobacteria</taxon>
        <taxon>Alteromonadales</taxon>
        <taxon>Alteromonadaceae</taxon>
        <taxon>Alteromonas/Salinimonas group</taxon>
        <taxon>Alteromonas</taxon>
    </lineage>
</organism>
<dbReference type="Gene3D" id="3.40.50.410">
    <property type="entry name" value="von Willebrand factor, type A domain"/>
    <property type="match status" value="1"/>
</dbReference>
<dbReference type="RefSeq" id="WP_124026174.1">
    <property type="nucleotide sequence ID" value="NZ_JBHRSN010000005.1"/>
</dbReference>
<dbReference type="InterPro" id="IPR036465">
    <property type="entry name" value="vWFA_dom_sf"/>
</dbReference>
<evidence type="ECO:0000313" key="2">
    <source>
        <dbReference type="EMBL" id="RPJ68172.1"/>
    </source>
</evidence>
<evidence type="ECO:0000313" key="3">
    <source>
        <dbReference type="Proteomes" id="UP000275281"/>
    </source>
</evidence>
<proteinExistence type="predicted"/>
<gene>
    <name evidence="2" type="ORF">DRW07_01825</name>
</gene>
<dbReference type="AlphaFoldDB" id="A0A3N5Y2Y0"/>
<dbReference type="Proteomes" id="UP000275281">
    <property type="component" value="Unassembled WGS sequence"/>
</dbReference>
<feature type="coiled-coil region" evidence="1">
    <location>
        <begin position="47"/>
        <end position="116"/>
    </location>
</feature>
<dbReference type="SUPFAM" id="SSF53300">
    <property type="entry name" value="vWA-like"/>
    <property type="match status" value="1"/>
</dbReference>
<dbReference type="OrthoDB" id="5489581at2"/>
<keyword evidence="1" id="KW-0175">Coiled coil</keyword>
<sequence>MKKTRAPIALFSLSFLDIISCAFGAVVMLILLAKNGDDGELSDVSSIAELIVQLDTLEQQRQSLEQQNTSTEQSLAALSASVLRSRDQLQVLESELAQAQNEQRMLEDQASGLEQVLLERERAAIAVNQNERRDENVGGIPVDSNFVVFVVDTSGSMKNMWPRVMQTMNDLLNTHPDVEGFQIISDNGDVLGGRRLGSWRQDSPTERRRALSQMRNWNGSSSSSPVEGIESALRVYRGKAGDLALYVLGDDYSGGSYDETLSAINKLNDAGNGNKIARIHGVGFKPNAFGLESTMMRFSTLMREVAHQNNGAFIAM</sequence>
<name>A0A3N5Y2Y0_9ALTE</name>
<evidence type="ECO:0000256" key="1">
    <source>
        <dbReference type="SAM" id="Coils"/>
    </source>
</evidence>
<keyword evidence="3" id="KW-1185">Reference proteome</keyword>
<accession>A0A3N5Y2Y0</accession>
<comment type="caution">
    <text evidence="2">The sequence shown here is derived from an EMBL/GenBank/DDBJ whole genome shotgun (WGS) entry which is preliminary data.</text>
</comment>
<reference evidence="2 3" key="1">
    <citation type="submission" date="2018-11" db="EMBL/GenBank/DDBJ databases">
        <authorList>
            <person name="Ye M.-Q."/>
            <person name="Du Z.-J."/>
        </authorList>
    </citation>
    <scope>NUCLEOTIDE SEQUENCE [LARGE SCALE GENOMIC DNA]</scope>
    <source>
        <strain evidence="2 3">U0105</strain>
    </source>
</reference>